<dbReference type="SUPFAM" id="SSF57184">
    <property type="entry name" value="Growth factor receptor domain"/>
    <property type="match status" value="3"/>
</dbReference>
<organism evidence="3 4">
    <name type="scientific">Tetrahymena thermophila (strain SB210)</name>
    <dbReference type="NCBI Taxonomy" id="312017"/>
    <lineage>
        <taxon>Eukaryota</taxon>
        <taxon>Sar</taxon>
        <taxon>Alveolata</taxon>
        <taxon>Ciliophora</taxon>
        <taxon>Intramacronucleata</taxon>
        <taxon>Oligohymenophorea</taxon>
        <taxon>Hymenostomatida</taxon>
        <taxon>Tetrahymenina</taxon>
        <taxon>Tetrahymenidae</taxon>
        <taxon>Tetrahymena</taxon>
    </lineage>
</organism>
<sequence length="1842" mass="210398">MVSRGLNPKYSECIINKRIADYQSDIQEYQKYLQSDYCFNIVNNRYDNLNYLSGDNCFSNIPFNFTYSRKSSFQKIYKFDLEVFGLITTSQPPASKIKTIFNGVELTISDADQFITGCQGGAQCYYFTYRHLLNQYDLNLILTPLNSNTEIYKQFISAAFLIVQLCSPYCDVCDFNNVCSKCIQKYYLDSSASCQPCDQTCLDCSGPSQNNCLSCVSGLFFQQLSSSCVQSCDHNQYPDSQNICKLCDQQCATCQGAGPNNCLSCQLGLYLQPITHSCVQTCNQNQFINAQQQCQLCDQTCSSCDGAGPNSCLSCISGLYYQPNKKQCVQNCDLNEFINSSNQCQACDQSCASCDSSSSKSCLSCPQNNFLFNKMCVGICPNGFQSNLISLTCDKCQDYMDPKCNSCNPSCQLCKSSQAKDSQCDSCYSETRQLDSDNNCTCLNPKDLRNNFYQCSYQNIAVLDIQLSASKPLLIIDFGSPLKDISVNTPFALCQQIFDQPTLILLGSDSQCQITGNQVQVNLGDSSIIMANNIINFLPNKLQFEDYNTYFINTFYRNIVFQNDPGIPLLNFNYNPNQNSCNPLSIALQNIQNDAGRKFLNISWTLVQVIGTMSDEQKQIIKKILQQASQDMATSINIDPKYIPANQNIVIQFNYQLKVNKSGSQLFTINYQQQKQIKITFQQSVYPPIYRYMSLSFYFQFYIEICELGLITYNNEPVDLQLISNQLQQQNLSQYSLSSYQFDIPPYTLESNSQLNASLVVNLSSNKNVIAIQKISVDILITDLYLQVIGGSSLVVGYQSKLSLNTNSRDFEIQDSKSPQNINFSWECSGLSSSDHICYDFKNNVLQLQQGSSSISFPAKTFQPYTSIILNVIGQKDSRKSNYRTICLFTELNIPQLEVQFSATRQNQKINLNEDLNFVINYDENIPSDILSYAGALLYDNDVVGVIKFDYYQVKFRIWNYFKNVDPLKPTIQARFSVYNPSFVMPSLTTINLNINFPPHNCTLVISPLQGVALQTMFSIQFLYCLDEDLPLTYQFFYYNSMDDAKQELIQPWNILRRQIQDQSTVNSIQTVLPQGNLVIMSQVIDSQLGVYNQTQMISVSNLNLPTKDYYQQVNQLTQQTLSSTNLQATSQLITLSLIGEDISKNTQSSQDLNNLCSLLITNLQQLSLQIPKFSLISTYANKVTAKLSGLLFNSQQSIQTIDKNQIIQKLQSLIQNTDSSIQNNDLSYLQQNNDFPIQNIIDSFKILNSCVTMNSQNTQQNLQDYDQITTKIGSMFSNMNLPNQGSLILNGNLSTLLIDKITQKNIYQYVTSFNEPDQNNVFSISRNNYELNIYENTPEFQGYIQQMKNISSNYTYSKNKLIQTQITNQDTKNLIDHSTIIYNFNNAVTSQKYNMTCVQQNDKQWSKKNCVLLKNNENESVCYCNTQKPTTIIEDIDDMLLKNQNLKTAFGEQGFINLENFKEFYNYLVFWFIFAFTLAQIILFFVGKRLDRITLQKNFQRVHHLLEIISTPKIEPMLENQKNNLNLKEPSIAMCEDQVINNNSPNENKIQSTENIEYKNQNNQHFPLVSDELSAKINATNPFRRKRKTFLNFQQQQSHVSFNQISQNKIDLNHIEKKLNNQNVNIEEEIIAKSIDKKKTQQGSQTSIEENQKIQEQKQIQIYQQLSIYKKLAIFHQFFSIFYLSLNDISRPIRFTLFYIKTIHTLAISVLFYGYMMIDQQIVIALINSIILKVTSSLIAYTFKKGQIGKAISMGFQLIISLVYFYLILSVSSGKKSSDSNEFLFLFLVSLSMELVLIELIISLTMIFLIKKHIQSNDDKCLYSKLFTLLKIQENIQSIDV</sequence>
<dbReference type="KEGG" id="tet:TTHERM_01009810"/>
<feature type="transmembrane region" description="Helical" evidence="1">
    <location>
        <begin position="1723"/>
        <end position="1744"/>
    </location>
</feature>
<keyword evidence="1" id="KW-1133">Transmembrane helix</keyword>
<evidence type="ECO:0000313" key="4">
    <source>
        <dbReference type="Proteomes" id="UP000009168"/>
    </source>
</evidence>
<dbReference type="PANTHER" id="PTHR15332">
    <property type="entry name" value="PROPROTEIN CONVERTASE SUBTILISIN_KEXIN TYPE 5-LIKE"/>
    <property type="match status" value="1"/>
</dbReference>
<dbReference type="InterPro" id="IPR002859">
    <property type="entry name" value="PKD/REJ-like"/>
</dbReference>
<evidence type="ECO:0000256" key="1">
    <source>
        <dbReference type="SAM" id="Phobius"/>
    </source>
</evidence>
<feature type="transmembrane region" description="Helical" evidence="1">
    <location>
        <begin position="1465"/>
        <end position="1488"/>
    </location>
</feature>
<feature type="transmembrane region" description="Helical" evidence="1">
    <location>
        <begin position="1756"/>
        <end position="1773"/>
    </location>
</feature>
<dbReference type="InParanoid" id="Q23LR5"/>
<dbReference type="Pfam" id="PF02010">
    <property type="entry name" value="REJ"/>
    <property type="match status" value="1"/>
</dbReference>
<reference evidence="4" key="1">
    <citation type="journal article" date="2006" name="PLoS Biol.">
        <title>Macronuclear genome sequence of the ciliate Tetrahymena thermophila, a model eukaryote.</title>
        <authorList>
            <person name="Eisen J.A."/>
            <person name="Coyne R.S."/>
            <person name="Wu M."/>
            <person name="Wu D."/>
            <person name="Thiagarajan M."/>
            <person name="Wortman J.R."/>
            <person name="Badger J.H."/>
            <person name="Ren Q."/>
            <person name="Amedeo P."/>
            <person name="Jones K.M."/>
            <person name="Tallon L.J."/>
            <person name="Delcher A.L."/>
            <person name="Salzberg S.L."/>
            <person name="Silva J.C."/>
            <person name="Haas B.J."/>
            <person name="Majoros W.H."/>
            <person name="Farzad M."/>
            <person name="Carlton J.M."/>
            <person name="Smith R.K. Jr."/>
            <person name="Garg J."/>
            <person name="Pearlman R.E."/>
            <person name="Karrer K.M."/>
            <person name="Sun L."/>
            <person name="Manning G."/>
            <person name="Elde N.C."/>
            <person name="Turkewitz A.P."/>
            <person name="Asai D.J."/>
            <person name="Wilkes D.E."/>
            <person name="Wang Y."/>
            <person name="Cai H."/>
            <person name="Collins K."/>
            <person name="Stewart B.A."/>
            <person name="Lee S.R."/>
            <person name="Wilamowska K."/>
            <person name="Weinberg Z."/>
            <person name="Ruzzo W.L."/>
            <person name="Wloga D."/>
            <person name="Gaertig J."/>
            <person name="Frankel J."/>
            <person name="Tsao C.-C."/>
            <person name="Gorovsky M.A."/>
            <person name="Keeling P.J."/>
            <person name="Waller R.F."/>
            <person name="Patron N.J."/>
            <person name="Cherry J.M."/>
            <person name="Stover N.A."/>
            <person name="Krieger C.J."/>
            <person name="del Toro C."/>
            <person name="Ryder H.F."/>
            <person name="Williamson S.C."/>
            <person name="Barbeau R.A."/>
            <person name="Hamilton E.P."/>
            <person name="Orias E."/>
        </authorList>
    </citation>
    <scope>NUCLEOTIDE SEQUENCE [LARGE SCALE GENOMIC DNA]</scope>
    <source>
        <strain evidence="4">SB210</strain>
    </source>
</reference>
<dbReference type="RefSeq" id="XP_001017690.2">
    <property type="nucleotide sequence ID" value="XM_001017690.2"/>
</dbReference>
<dbReference type="HOGENOM" id="CLU_001625_1_0_1"/>
<dbReference type="EMBL" id="GG662664">
    <property type="protein sequence ID" value="EAR97445.2"/>
    <property type="molecule type" value="Genomic_DNA"/>
</dbReference>
<name>Q23LR5_TETTS</name>
<dbReference type="GeneID" id="7845665"/>
<dbReference type="PANTHER" id="PTHR15332:SF175">
    <property type="entry name" value="PROPROTEIN CONVERTASE SUBTILISIN_KEXIN TYPE 5-LIKE"/>
    <property type="match status" value="1"/>
</dbReference>
<dbReference type="SMART" id="SM00261">
    <property type="entry name" value="FU"/>
    <property type="match status" value="5"/>
</dbReference>
<dbReference type="Proteomes" id="UP000009168">
    <property type="component" value="Unassembled WGS sequence"/>
</dbReference>
<proteinExistence type="predicted"/>
<evidence type="ECO:0000259" key="2">
    <source>
        <dbReference type="Pfam" id="PF02010"/>
    </source>
</evidence>
<dbReference type="InterPro" id="IPR009030">
    <property type="entry name" value="Growth_fac_rcpt_cys_sf"/>
</dbReference>
<accession>Q23LR5</accession>
<dbReference type="Gene3D" id="2.10.220.10">
    <property type="entry name" value="Hormone Receptor, Insulin-like Growth Factor Receptor 1, Chain A, domain 2"/>
    <property type="match status" value="2"/>
</dbReference>
<keyword evidence="1" id="KW-0472">Membrane</keyword>
<feature type="domain" description="PKD/REJ-like" evidence="2">
    <location>
        <begin position="706"/>
        <end position="1135"/>
    </location>
</feature>
<evidence type="ECO:0000313" key="3">
    <source>
        <dbReference type="EMBL" id="EAR97445.2"/>
    </source>
</evidence>
<protein>
    <submittedName>
        <fullName evidence="3">REJ domain protein</fullName>
    </submittedName>
</protein>
<keyword evidence="4" id="KW-1185">Reference proteome</keyword>
<keyword evidence="1" id="KW-0812">Transmembrane</keyword>
<feature type="transmembrane region" description="Helical" evidence="1">
    <location>
        <begin position="1699"/>
        <end position="1717"/>
    </location>
</feature>
<dbReference type="eggNOG" id="KOG3525">
    <property type="taxonomic scope" value="Eukaryota"/>
</dbReference>
<feature type="transmembrane region" description="Helical" evidence="1">
    <location>
        <begin position="1785"/>
        <end position="1811"/>
    </location>
</feature>
<dbReference type="InterPro" id="IPR006212">
    <property type="entry name" value="Furin_repeat"/>
</dbReference>
<dbReference type="CDD" id="cd00064">
    <property type="entry name" value="FU"/>
    <property type="match status" value="3"/>
</dbReference>
<gene>
    <name evidence="3" type="ORF">TTHERM_01009810</name>
</gene>